<dbReference type="InterPro" id="IPR051941">
    <property type="entry name" value="BG_Antigen-Binding_Lectin"/>
</dbReference>
<comment type="subunit">
    <text evidence="3">Homotrimer.</text>
</comment>
<dbReference type="SUPFAM" id="SSF49785">
    <property type="entry name" value="Galactose-binding domain-like"/>
    <property type="match status" value="3"/>
</dbReference>
<dbReference type="Proteomes" id="UP000612055">
    <property type="component" value="Unassembled WGS sequence"/>
</dbReference>
<dbReference type="InterPro" id="IPR006585">
    <property type="entry name" value="FTP1"/>
</dbReference>
<dbReference type="EMBL" id="JAEHOE010000037">
    <property type="protein sequence ID" value="KAG2493532.1"/>
    <property type="molecule type" value="Genomic_DNA"/>
</dbReference>
<dbReference type="GO" id="GO:0042806">
    <property type="term" value="F:fucose binding"/>
    <property type="evidence" value="ECO:0007669"/>
    <property type="project" value="UniProtKB-ARBA"/>
</dbReference>
<dbReference type="Pfam" id="PF22633">
    <property type="entry name" value="F5_F8_type_C_2"/>
    <property type="match status" value="3"/>
</dbReference>
<evidence type="ECO:0000313" key="11">
    <source>
        <dbReference type="EMBL" id="KAG2493532.1"/>
    </source>
</evidence>
<name>A0A835XYS2_9CHLO</name>
<dbReference type="NCBIfam" id="NF038133">
    <property type="entry name" value="choice_anch_L"/>
    <property type="match status" value="2"/>
</dbReference>
<dbReference type="AlphaFoldDB" id="A0A835XYS2"/>
<dbReference type="SMART" id="SM00607">
    <property type="entry name" value="FTP"/>
    <property type="match status" value="1"/>
</dbReference>
<evidence type="ECO:0000256" key="9">
    <source>
        <dbReference type="SAM" id="MobiDB-lite"/>
    </source>
</evidence>
<feature type="domain" description="HYR" evidence="10">
    <location>
        <begin position="914"/>
        <end position="998"/>
    </location>
</feature>
<evidence type="ECO:0000256" key="7">
    <source>
        <dbReference type="ARBA" id="ARBA00022837"/>
    </source>
</evidence>
<evidence type="ECO:0000256" key="1">
    <source>
        <dbReference type="ARBA" id="ARBA00002219"/>
    </source>
</evidence>
<keyword evidence="6" id="KW-0677">Repeat</keyword>
<dbReference type="OrthoDB" id="550804at2759"/>
<keyword evidence="8" id="KW-1015">Disulfide bond</keyword>
<dbReference type="InterPro" id="IPR008979">
    <property type="entry name" value="Galactose-bd-like_sf"/>
</dbReference>
<dbReference type="PROSITE" id="PS50825">
    <property type="entry name" value="HYR"/>
    <property type="match status" value="2"/>
</dbReference>
<comment type="similarity">
    <text evidence="2">Belongs to the fucolectin family.</text>
</comment>
<dbReference type="PANTHER" id="PTHR45713:SF6">
    <property type="entry name" value="F5_8 TYPE C DOMAIN-CONTAINING PROTEIN"/>
    <property type="match status" value="1"/>
</dbReference>
<dbReference type="InterPro" id="IPR003410">
    <property type="entry name" value="HYR_dom"/>
</dbReference>
<dbReference type="InterPro" id="IPR049804">
    <property type="entry name" value="Choice_anch_L"/>
</dbReference>
<feature type="region of interest" description="Disordered" evidence="9">
    <location>
        <begin position="1"/>
        <end position="23"/>
    </location>
</feature>
<evidence type="ECO:0000256" key="6">
    <source>
        <dbReference type="ARBA" id="ARBA00022737"/>
    </source>
</evidence>
<keyword evidence="5" id="KW-0430">Lectin</keyword>
<dbReference type="GO" id="GO:0010185">
    <property type="term" value="P:regulation of cellular defense response"/>
    <property type="evidence" value="ECO:0007669"/>
    <property type="project" value="UniProtKB-ARBA"/>
</dbReference>
<keyword evidence="4" id="KW-0479">Metal-binding</keyword>
<evidence type="ECO:0000259" key="10">
    <source>
        <dbReference type="PROSITE" id="PS50825"/>
    </source>
</evidence>
<evidence type="ECO:0000256" key="3">
    <source>
        <dbReference type="ARBA" id="ARBA00011233"/>
    </source>
</evidence>
<dbReference type="GO" id="GO:0046872">
    <property type="term" value="F:metal ion binding"/>
    <property type="evidence" value="ECO:0007669"/>
    <property type="project" value="UniProtKB-KW"/>
</dbReference>
<keyword evidence="12" id="KW-1185">Reference proteome</keyword>
<organism evidence="11 12">
    <name type="scientific">Edaphochlamys debaryana</name>
    <dbReference type="NCBI Taxonomy" id="47281"/>
    <lineage>
        <taxon>Eukaryota</taxon>
        <taxon>Viridiplantae</taxon>
        <taxon>Chlorophyta</taxon>
        <taxon>core chlorophytes</taxon>
        <taxon>Chlorophyceae</taxon>
        <taxon>CS clade</taxon>
        <taxon>Chlamydomonadales</taxon>
        <taxon>Chlamydomonadales incertae sedis</taxon>
        <taxon>Edaphochlamys</taxon>
    </lineage>
</organism>
<keyword evidence="7" id="KW-0106">Calcium</keyword>
<accession>A0A835XYS2</accession>
<protein>
    <recommendedName>
        <fullName evidence="10">HYR domain-containing protein</fullName>
    </recommendedName>
</protein>
<dbReference type="PANTHER" id="PTHR45713">
    <property type="entry name" value="FTP DOMAIN-CONTAINING PROTEIN"/>
    <property type="match status" value="1"/>
</dbReference>
<gene>
    <name evidence="11" type="ORF">HYH03_008346</name>
</gene>
<dbReference type="Gene3D" id="2.60.40.10">
    <property type="entry name" value="Immunoglobulins"/>
    <property type="match status" value="1"/>
</dbReference>
<comment type="caution">
    <text evidence="11">The sequence shown here is derived from an EMBL/GenBank/DDBJ whole genome shotgun (WGS) entry which is preliminary data.</text>
</comment>
<evidence type="ECO:0000256" key="8">
    <source>
        <dbReference type="ARBA" id="ARBA00023157"/>
    </source>
</evidence>
<reference evidence="11" key="1">
    <citation type="journal article" date="2020" name="bioRxiv">
        <title>Comparative genomics of Chlamydomonas.</title>
        <authorList>
            <person name="Craig R.J."/>
            <person name="Hasan A.R."/>
            <person name="Ness R.W."/>
            <person name="Keightley P.D."/>
        </authorList>
    </citation>
    <scope>NUCLEOTIDE SEQUENCE</scope>
    <source>
        <strain evidence="11">CCAP 11/70</strain>
    </source>
</reference>
<dbReference type="Pfam" id="PF02494">
    <property type="entry name" value="HYR"/>
    <property type="match status" value="4"/>
</dbReference>
<feature type="domain" description="HYR" evidence="10">
    <location>
        <begin position="1080"/>
        <end position="1162"/>
    </location>
</feature>
<dbReference type="Gene3D" id="2.60.120.260">
    <property type="entry name" value="Galactose-binding domain-like"/>
    <property type="match status" value="3"/>
</dbReference>
<dbReference type="InterPro" id="IPR013783">
    <property type="entry name" value="Ig-like_fold"/>
</dbReference>
<evidence type="ECO:0000313" key="12">
    <source>
        <dbReference type="Proteomes" id="UP000612055"/>
    </source>
</evidence>
<sequence length="1250" mass="131116">MEPAHGSRGSPTRRSLQQQTTTRGSVTALDALTYAAKLVDPGSFDILSANYVGAAGAAGYVQFGDNHALYGDLVNGCVVLSSGFANLSLSTSSSSSGAGGAWGLPGDADIAAVYGINSSDAAALTLQVRAKSTGNLTFRYVFASEEYSTESSNSTYTDAFMLLVNGSNKAVVTPAAGPPIVVPAVAPAPPNATNVARGKYAYASSVYVGYGWDLGNSYGPEKAVDGRTTGITYLMHTTNAMRTPWLAVDHGASYYINRFKLYNRDLDCGWRLAFAEVRIGWQPITQAADAAHITDNELVWKMTNASYNGAIYDIGLSVRQGRIVTLQNFNPTGYQDDWVLNIQELEVYGWPMALVPNVALGKAAFASSVYDFGGGQDALWTYGPDKAVDGGVVGMSTLFHSHGPNSTAGFTEPNPWLAVDLGGPYDIQRVKIYNRKTEYNCCGDRLGYAEVRIGWQPITQASDAPHIIDNELVWKMTTIGTIGALYDIPVVPVRRGRITTLQNFRPVGGDGTQILNIEEIEVYGWPSPDGLAPAPDVALGKPAYASSVYSTNWPAQAFDGNLADLFHSLDSSNGFSEPNPWLAVDLGAPLDVQRVKLYNRRDCCGDRLAFAEVRIGSQPITRREDSSLVVQNELVWKMAEYGATGAVYDVQVYPVRRGRYTTLQNFHPNGASPGYPLHIQELELYGPVMQTPPAGPPVAVGTSTVSLLSNRQYYRSGGAIEYGGYTTVLTTATVPVLANDIVDIKFAVADAGGDNYFDSAVFIEAGSVALSHACTLDCATRGGVGPCMVDRQCLLDANRQPFCGASAARPNGTACAVQNLTAGTCSACVCVGDTTGPVVTPSLATVIVTADMLGGVSSANFSCSAQDDQDGPLPVAYAPRQPGDFFPVGTTIVTCEARDAAGNRAAANITVTVRDKAPPVVSVTNPFITVSANASGGNDAINYFACSALDLVDGPVPVTYLPRQPGSFFPVGTTVVSCRAEDSSGNVGTGRVYVTVKDTTPPELAVSEANIVVSANAAGGIASRVPFSCSAHDVVDGRLGVTYSPKGPNSFFSIGTTVVTCCASDKSANTACMNITVSVVDSTPPVLKLPRTPLLSQPGSPAGAIVSFNANASDTVDGPNVPVSCTPPSGSVFELGTHVVTCEARDAAGNTATAAFDVVVGTKGLLSAGYPRLVPIACGTNPTALPGDVGTYLPEAAAGVTGTAAGRYGLVARLSGRVQAGGCYRFDLRLRVCEGADYGIRSFRIKVNRQ</sequence>
<evidence type="ECO:0000256" key="5">
    <source>
        <dbReference type="ARBA" id="ARBA00022734"/>
    </source>
</evidence>
<dbReference type="GO" id="GO:0001868">
    <property type="term" value="P:regulation of complement activation, lectin pathway"/>
    <property type="evidence" value="ECO:0007669"/>
    <property type="project" value="UniProtKB-ARBA"/>
</dbReference>
<comment type="function">
    <text evidence="1">Acts as a defensive agent. Recognizes blood group fucosylated oligosaccharides including A, B, H and Lewis B-type antigens. Does not recognize Lewis A antigen and has low affinity for monovalent haptens.</text>
</comment>
<evidence type="ECO:0000256" key="4">
    <source>
        <dbReference type="ARBA" id="ARBA00022723"/>
    </source>
</evidence>
<proteinExistence type="inferred from homology"/>
<evidence type="ECO:0000256" key="2">
    <source>
        <dbReference type="ARBA" id="ARBA00010147"/>
    </source>
</evidence>